<dbReference type="Proteomes" id="UP000467841">
    <property type="component" value="Unassembled WGS sequence"/>
</dbReference>
<proteinExistence type="predicted"/>
<protein>
    <submittedName>
        <fullName evidence="1">Uncharacterized protein</fullName>
    </submittedName>
</protein>
<sequence length="77" mass="8459">MAFMAGKCLGSLGRKTKDEGRCPKYTAAPNASNQDILARTVCPSLLRNKVGGLRGVPGRLRSVHTQSTIYFIRVYEM</sequence>
<comment type="caution">
    <text evidence="1">The sequence shown here is derived from an EMBL/GenBank/DDBJ whole genome shotgun (WGS) entry which is preliminary data.</text>
</comment>
<name>A0A6D2IN65_9BRAS</name>
<organism evidence="1 2">
    <name type="scientific">Microthlaspi erraticum</name>
    <dbReference type="NCBI Taxonomy" id="1685480"/>
    <lineage>
        <taxon>Eukaryota</taxon>
        <taxon>Viridiplantae</taxon>
        <taxon>Streptophyta</taxon>
        <taxon>Embryophyta</taxon>
        <taxon>Tracheophyta</taxon>
        <taxon>Spermatophyta</taxon>
        <taxon>Magnoliopsida</taxon>
        <taxon>eudicotyledons</taxon>
        <taxon>Gunneridae</taxon>
        <taxon>Pentapetalae</taxon>
        <taxon>rosids</taxon>
        <taxon>malvids</taxon>
        <taxon>Brassicales</taxon>
        <taxon>Brassicaceae</taxon>
        <taxon>Coluteocarpeae</taxon>
        <taxon>Microthlaspi</taxon>
    </lineage>
</organism>
<gene>
    <name evidence="1" type="ORF">MERR_LOCUS19055</name>
</gene>
<reference evidence="1" key="1">
    <citation type="submission" date="2020-01" db="EMBL/GenBank/DDBJ databases">
        <authorList>
            <person name="Mishra B."/>
        </authorList>
    </citation>
    <scope>NUCLEOTIDE SEQUENCE [LARGE SCALE GENOMIC DNA]</scope>
</reference>
<keyword evidence="2" id="KW-1185">Reference proteome</keyword>
<dbReference type="AlphaFoldDB" id="A0A6D2IN65"/>
<evidence type="ECO:0000313" key="1">
    <source>
        <dbReference type="EMBL" id="CAA7031820.1"/>
    </source>
</evidence>
<accession>A0A6D2IN65</accession>
<evidence type="ECO:0000313" key="2">
    <source>
        <dbReference type="Proteomes" id="UP000467841"/>
    </source>
</evidence>
<dbReference type="EMBL" id="CACVBM020001112">
    <property type="protein sequence ID" value="CAA7031820.1"/>
    <property type="molecule type" value="Genomic_DNA"/>
</dbReference>